<protein>
    <submittedName>
        <fullName evidence="8">Rieske (2Fe-2S) region</fullName>
    </submittedName>
</protein>
<evidence type="ECO:0000256" key="6">
    <source>
        <dbReference type="ARBA" id="ARBA00034078"/>
    </source>
</evidence>
<keyword evidence="4" id="KW-0411">Iron-sulfur</keyword>
<evidence type="ECO:0000256" key="2">
    <source>
        <dbReference type="ARBA" id="ARBA00022723"/>
    </source>
</evidence>
<dbReference type="InterPro" id="IPR005805">
    <property type="entry name" value="Rieske_Fe-S_prot_C"/>
</dbReference>
<gene>
    <name evidence="8" type="ORF">Dace_0157</name>
</gene>
<comment type="caution">
    <text evidence="8">The sequence shown here is derived from an EMBL/GenBank/DDBJ whole genome shotgun (WGS) entry which is preliminary data.</text>
</comment>
<evidence type="ECO:0000313" key="9">
    <source>
        <dbReference type="Proteomes" id="UP000005695"/>
    </source>
</evidence>
<dbReference type="Proteomes" id="UP000005695">
    <property type="component" value="Unassembled WGS sequence"/>
</dbReference>
<evidence type="ECO:0000256" key="5">
    <source>
        <dbReference type="ARBA" id="ARBA00023157"/>
    </source>
</evidence>
<evidence type="ECO:0000313" key="8">
    <source>
        <dbReference type="EMBL" id="EAT14296.1"/>
    </source>
</evidence>
<dbReference type="EMBL" id="AAEW02000035">
    <property type="protein sequence ID" value="EAT14296.1"/>
    <property type="molecule type" value="Genomic_DNA"/>
</dbReference>
<dbReference type="PRINTS" id="PR00162">
    <property type="entry name" value="RIESKE"/>
</dbReference>
<dbReference type="PROSITE" id="PS51296">
    <property type="entry name" value="RIESKE"/>
    <property type="match status" value="1"/>
</dbReference>
<dbReference type="InterPro" id="IPR014349">
    <property type="entry name" value="Rieske_Fe-S_prot"/>
</dbReference>
<evidence type="ECO:0000256" key="3">
    <source>
        <dbReference type="ARBA" id="ARBA00023004"/>
    </source>
</evidence>
<dbReference type="SUPFAM" id="SSF50022">
    <property type="entry name" value="ISP domain"/>
    <property type="match status" value="1"/>
</dbReference>
<dbReference type="InterPro" id="IPR036922">
    <property type="entry name" value="Rieske_2Fe-2S_sf"/>
</dbReference>
<comment type="cofactor">
    <cofactor evidence="6">
        <name>[2Fe-2S] cluster</name>
        <dbReference type="ChEBI" id="CHEBI:190135"/>
    </cofactor>
</comment>
<dbReference type="GO" id="GO:0016020">
    <property type="term" value="C:membrane"/>
    <property type="evidence" value="ECO:0007669"/>
    <property type="project" value="InterPro"/>
</dbReference>
<proteinExistence type="predicted"/>
<name>Q1JVM5_DESA6</name>
<keyword evidence="5" id="KW-1015">Disulfide bond</keyword>
<feature type="domain" description="Rieske" evidence="7">
    <location>
        <begin position="39"/>
        <end position="128"/>
    </location>
</feature>
<evidence type="ECO:0000256" key="1">
    <source>
        <dbReference type="ARBA" id="ARBA00022714"/>
    </source>
</evidence>
<keyword evidence="9" id="KW-1185">Reference proteome</keyword>
<dbReference type="Pfam" id="PF00355">
    <property type="entry name" value="Rieske"/>
    <property type="match status" value="1"/>
</dbReference>
<dbReference type="PANTHER" id="PTHR10134">
    <property type="entry name" value="CYTOCHROME B-C1 COMPLEX SUBUNIT RIESKE, MITOCHONDRIAL"/>
    <property type="match status" value="1"/>
</dbReference>
<evidence type="ECO:0000256" key="4">
    <source>
        <dbReference type="ARBA" id="ARBA00023014"/>
    </source>
</evidence>
<reference evidence="8" key="1">
    <citation type="submission" date="2006-05" db="EMBL/GenBank/DDBJ databases">
        <title>Annotation of the draft genome assembly of Desulfuromonas acetoxidans DSM 684.</title>
        <authorList>
            <consortium name="US DOE Joint Genome Institute (JGI-ORNL)"/>
            <person name="Larimer F."/>
            <person name="Land M."/>
            <person name="Hauser L."/>
        </authorList>
    </citation>
    <scope>NUCLEOTIDE SEQUENCE [LARGE SCALE GENOMIC DNA]</scope>
    <source>
        <strain evidence="8">DSM 684</strain>
    </source>
</reference>
<keyword evidence="3" id="KW-0408">Iron</keyword>
<accession>Q1JVM5</accession>
<dbReference type="InterPro" id="IPR017941">
    <property type="entry name" value="Rieske_2Fe-2S"/>
</dbReference>
<reference evidence="8" key="2">
    <citation type="submission" date="2006-05" db="EMBL/GenBank/DDBJ databases">
        <title>Sequencing of the draft genome and assembly of Desulfuromonas acetoxidans DSM 684.</title>
        <authorList>
            <consortium name="US DOE Joint Genome Institute (JGI-PGF)"/>
            <person name="Copeland A."/>
            <person name="Lucas S."/>
            <person name="Lapidus A."/>
            <person name="Barry K."/>
            <person name="Detter J.C."/>
            <person name="Glavina del Rio T."/>
            <person name="Hammon N."/>
            <person name="Israni S."/>
            <person name="Dalin E."/>
            <person name="Tice H."/>
            <person name="Bruce D."/>
            <person name="Pitluck S."/>
            <person name="Richardson P."/>
        </authorList>
    </citation>
    <scope>NUCLEOTIDE SEQUENCE [LARGE SCALE GENOMIC DNA]</scope>
    <source>
        <strain evidence="8">DSM 684</strain>
    </source>
</reference>
<dbReference type="GO" id="GO:0046872">
    <property type="term" value="F:metal ion binding"/>
    <property type="evidence" value="ECO:0007669"/>
    <property type="project" value="UniProtKB-KW"/>
</dbReference>
<sequence length="130" mass="14637">MARFSQKRRGFIQTLIVGGISGWGLFRFFSASKSQETLLATVEDKRIPERGALVFRQQRFALIREQGHVYALSLVCTHLGCTLTVTSTELSCPCHGSTFDRHGEVTRGPADRPLPQLRLVRRADSWQVYG</sequence>
<dbReference type="OrthoDB" id="9767869at2"/>
<dbReference type="Gene3D" id="2.102.10.10">
    <property type="entry name" value="Rieske [2Fe-2S] iron-sulphur domain"/>
    <property type="match status" value="1"/>
</dbReference>
<dbReference type="RefSeq" id="WP_006003075.1">
    <property type="nucleotide sequence ID" value="NZ_AAEW02000035.1"/>
</dbReference>
<dbReference type="GO" id="GO:0051537">
    <property type="term" value="F:2 iron, 2 sulfur cluster binding"/>
    <property type="evidence" value="ECO:0007669"/>
    <property type="project" value="UniProtKB-KW"/>
</dbReference>
<dbReference type="CDD" id="cd03467">
    <property type="entry name" value="Rieske"/>
    <property type="match status" value="1"/>
</dbReference>
<dbReference type="AlphaFoldDB" id="Q1JVM5"/>
<keyword evidence="1" id="KW-0001">2Fe-2S</keyword>
<evidence type="ECO:0000259" key="7">
    <source>
        <dbReference type="PROSITE" id="PS51296"/>
    </source>
</evidence>
<organism evidence="8 9">
    <name type="scientific">Desulfuromonas acetoxidans (strain DSM 684 / 11070)</name>
    <dbReference type="NCBI Taxonomy" id="281689"/>
    <lineage>
        <taxon>Bacteria</taxon>
        <taxon>Pseudomonadati</taxon>
        <taxon>Thermodesulfobacteriota</taxon>
        <taxon>Desulfuromonadia</taxon>
        <taxon>Desulfuromonadales</taxon>
        <taxon>Desulfuromonadaceae</taxon>
        <taxon>Desulfuromonas</taxon>
    </lineage>
</organism>
<keyword evidence="2" id="KW-0479">Metal-binding</keyword>